<comment type="similarity">
    <text evidence="1 11">Belongs to the peptidase A22A family.</text>
</comment>
<evidence type="ECO:0000256" key="9">
    <source>
        <dbReference type="ARBA" id="ARBA00053367"/>
    </source>
</evidence>
<dbReference type="GO" id="GO:0044351">
    <property type="term" value="P:macropinocytosis"/>
    <property type="evidence" value="ECO:0007669"/>
    <property type="project" value="UniProtKB-ARBA"/>
</dbReference>
<dbReference type="InterPro" id="IPR001108">
    <property type="entry name" value="Peptidase_A22A"/>
</dbReference>
<dbReference type="GO" id="GO:0007219">
    <property type="term" value="P:Notch signaling pathway"/>
    <property type="evidence" value="ECO:0007669"/>
    <property type="project" value="UniProtKB-KW"/>
</dbReference>
<evidence type="ECO:0000256" key="1">
    <source>
        <dbReference type="ARBA" id="ARBA00008604"/>
    </source>
</evidence>
<dbReference type="GO" id="GO:0000139">
    <property type="term" value="C:Golgi membrane"/>
    <property type="evidence" value="ECO:0007669"/>
    <property type="project" value="UniProtKB-SubCell"/>
</dbReference>
<feature type="transmembrane region" description="Helical" evidence="11">
    <location>
        <begin position="79"/>
        <end position="101"/>
    </location>
</feature>
<feature type="transmembrane region" description="Helical" evidence="11">
    <location>
        <begin position="192"/>
        <end position="211"/>
    </location>
</feature>
<evidence type="ECO:0000256" key="7">
    <source>
        <dbReference type="ARBA" id="ARBA00023034"/>
    </source>
</evidence>
<keyword evidence="6 11" id="KW-1133">Transmembrane helix</keyword>
<keyword evidence="2 11" id="KW-0812">Transmembrane</keyword>
<feature type="transmembrane region" description="Helical" evidence="11">
    <location>
        <begin position="373"/>
        <end position="394"/>
    </location>
</feature>
<evidence type="ECO:0000256" key="11">
    <source>
        <dbReference type="RuleBase" id="RU361148"/>
    </source>
</evidence>
<keyword evidence="11" id="KW-0645">Protease</keyword>
<dbReference type="EMBL" id="JNBS01000346">
    <property type="protein sequence ID" value="OQS06415.1"/>
    <property type="molecule type" value="Genomic_DNA"/>
</dbReference>
<evidence type="ECO:0000256" key="4">
    <source>
        <dbReference type="ARBA" id="ARBA00022824"/>
    </source>
</evidence>
<dbReference type="GO" id="GO:0042500">
    <property type="term" value="F:aspartic endopeptidase activity, intramembrane cleaving"/>
    <property type="evidence" value="ECO:0007669"/>
    <property type="project" value="InterPro"/>
</dbReference>
<name>A0A1W0A854_9STRA</name>
<dbReference type="Gene3D" id="1.10.472.100">
    <property type="entry name" value="Presenilin"/>
    <property type="match status" value="1"/>
</dbReference>
<dbReference type="GO" id="GO:0006509">
    <property type="term" value="P:membrane protein ectodomain proteolysis"/>
    <property type="evidence" value="ECO:0007669"/>
    <property type="project" value="TreeGrafter"/>
</dbReference>
<sequence length="434" mass="48486">MAPPQRRPIEEDTEIDVDDLLHSLGSFRAVLLPVTLTMLLSSLASVVLTDPETADQIARAYLVYLPEEGESEGSLIEHAFVNAFAIVGVFIVATFTIVICYKFKFTNFLVGYMFFSSAILLGVLGGHLAIVLLQQLHVAVDIISYTGIMYNFAIVGVLSIFYQKGLPMSVTQSYLVAVSIIMAWQLSKFPEWTTWALVIVLAFYDLCAVLTPCGPLKCLVNLIQSEGRPLPGLLYEAEVQTNFHSGPNYYQHGGPLPQQASDVCTFTRRRSKPSDDEDEAGDQREPLLVQTTARHSVRDRLHEFYSVYNPSALNRIDTIVEMYEGREKDLWRDLELKYCPPEEEDDNTIKLGLGDFVFYSVLVSRAALYDVSAMWACTVAILMGLGGTLFLLGIHKKALPALPISILFGVAIYFWMRFVLIDFMNTTLSLGIEM</sequence>
<proteinExistence type="inferred from homology"/>
<dbReference type="FunFam" id="1.10.472.100:FF:000003">
    <property type="entry name" value="Presenilin"/>
    <property type="match status" value="1"/>
</dbReference>
<feature type="transmembrane region" description="Helical" evidence="11">
    <location>
        <begin position="400"/>
        <end position="420"/>
    </location>
</feature>
<keyword evidence="4 11" id="KW-0256">Endoplasmic reticulum</keyword>
<dbReference type="EC" id="3.4.23.-" evidence="11"/>
<dbReference type="STRING" id="74557.A0A1W0A854"/>
<evidence type="ECO:0000256" key="6">
    <source>
        <dbReference type="ARBA" id="ARBA00022989"/>
    </source>
</evidence>
<keyword evidence="8 11" id="KW-0472">Membrane</keyword>
<dbReference type="AlphaFoldDB" id="A0A1W0A854"/>
<evidence type="ECO:0000256" key="10">
    <source>
        <dbReference type="ARBA" id="ARBA00066080"/>
    </source>
</evidence>
<evidence type="ECO:0000313" key="13">
    <source>
        <dbReference type="Proteomes" id="UP000243217"/>
    </source>
</evidence>
<dbReference type="GO" id="GO:0016485">
    <property type="term" value="P:protein processing"/>
    <property type="evidence" value="ECO:0007669"/>
    <property type="project" value="InterPro"/>
</dbReference>
<comment type="caution">
    <text evidence="12">The sequence shown here is derived from an EMBL/GenBank/DDBJ whole genome shotgun (WGS) entry which is preliminary data.</text>
</comment>
<dbReference type="InterPro" id="IPR006639">
    <property type="entry name" value="Preselin/SPP"/>
</dbReference>
<evidence type="ECO:0000256" key="2">
    <source>
        <dbReference type="ARBA" id="ARBA00022692"/>
    </source>
</evidence>
<dbReference type="OrthoDB" id="432970at2759"/>
<reference evidence="12 13" key="1">
    <citation type="journal article" date="2014" name="Genome Biol. Evol.">
        <title>The secreted proteins of Achlya hypogyna and Thraustotheca clavata identify the ancestral oomycete secretome and reveal gene acquisitions by horizontal gene transfer.</title>
        <authorList>
            <person name="Misner I."/>
            <person name="Blouin N."/>
            <person name="Leonard G."/>
            <person name="Richards T.A."/>
            <person name="Lane C.E."/>
        </authorList>
    </citation>
    <scope>NUCLEOTIDE SEQUENCE [LARGE SCALE GENOMIC DNA]</scope>
    <source>
        <strain evidence="12 13">ATCC 34112</strain>
    </source>
</reference>
<keyword evidence="3 11" id="KW-0378">Hydrolase</keyword>
<evidence type="ECO:0000256" key="3">
    <source>
        <dbReference type="ARBA" id="ARBA00022801"/>
    </source>
</evidence>
<evidence type="ECO:0000256" key="8">
    <source>
        <dbReference type="ARBA" id="ARBA00023136"/>
    </source>
</evidence>
<dbReference type="PANTHER" id="PTHR10202">
    <property type="entry name" value="PRESENILIN"/>
    <property type="match status" value="1"/>
</dbReference>
<keyword evidence="7 11" id="KW-0333">Golgi apparatus</keyword>
<feature type="transmembrane region" description="Helical" evidence="11">
    <location>
        <begin position="142"/>
        <end position="162"/>
    </location>
</feature>
<dbReference type="GO" id="GO:0070765">
    <property type="term" value="C:gamma-secretase complex"/>
    <property type="evidence" value="ECO:0007669"/>
    <property type="project" value="UniProtKB-ARBA"/>
</dbReference>
<feature type="transmembrane region" description="Helical" evidence="11">
    <location>
        <begin position="29"/>
        <end position="48"/>
    </location>
</feature>
<dbReference type="SMART" id="SM00730">
    <property type="entry name" value="PSN"/>
    <property type="match status" value="1"/>
</dbReference>
<dbReference type="PRINTS" id="PR01072">
    <property type="entry name" value="PRESENILIN"/>
</dbReference>
<comment type="function">
    <text evidence="11">Probable subunit of the gamma-secretase complex, an endoprotease complex that catalyzes the intramembrane cleavage of integral membrane proteins such as Notch receptors.</text>
</comment>
<comment type="domain">
    <text evidence="11">The PAL motif is required for normal active site conformation.</text>
</comment>
<comment type="function">
    <text evidence="9">Probable catalytic subunit of the gamma-secretase complex, an endoprotease complex that catalyzes the intramembrane cleavage of integral membrane proteins such as Notch receptors. Requires the other members of the gamma-secretase complex to have a protease activity.</text>
</comment>
<keyword evidence="13" id="KW-1185">Reference proteome</keyword>
<organism evidence="12 13">
    <name type="scientific">Thraustotheca clavata</name>
    <dbReference type="NCBI Taxonomy" id="74557"/>
    <lineage>
        <taxon>Eukaryota</taxon>
        <taxon>Sar</taxon>
        <taxon>Stramenopiles</taxon>
        <taxon>Oomycota</taxon>
        <taxon>Saprolegniomycetes</taxon>
        <taxon>Saprolegniales</taxon>
        <taxon>Achlyaceae</taxon>
        <taxon>Thraustotheca</taxon>
    </lineage>
</organism>
<protein>
    <recommendedName>
        <fullName evidence="11">Presenilin</fullName>
        <ecNumber evidence="11">3.4.23.-</ecNumber>
    </recommendedName>
</protein>
<feature type="transmembrane region" description="Helical" evidence="11">
    <location>
        <begin position="169"/>
        <end position="186"/>
    </location>
</feature>
<dbReference type="PANTHER" id="PTHR10202:SF13">
    <property type="entry name" value="PRESENILIN HOMOLOG"/>
    <property type="match status" value="1"/>
</dbReference>
<feature type="transmembrane region" description="Helical" evidence="11">
    <location>
        <begin position="108"/>
        <end position="130"/>
    </location>
</feature>
<dbReference type="Pfam" id="PF01080">
    <property type="entry name" value="Presenilin"/>
    <property type="match status" value="1"/>
</dbReference>
<keyword evidence="5 11" id="KW-0914">Notch signaling pathway</keyword>
<comment type="subcellular location">
    <subcellularLocation>
        <location evidence="11">Endoplasmic reticulum membrane</location>
        <topology evidence="11">Multi-pass membrane protein</topology>
    </subcellularLocation>
    <subcellularLocation>
        <location evidence="11">Golgi apparatus membrane</location>
        <topology evidence="11">Multi-pass membrane protein</topology>
    </subcellularLocation>
</comment>
<evidence type="ECO:0000313" key="12">
    <source>
        <dbReference type="EMBL" id="OQS06415.1"/>
    </source>
</evidence>
<comment type="subunit">
    <text evidence="10">Homodimer. Component of the gamma-secretase complex, a complex composed of a presenilin homodimer, nicastrin, aph1 and pen2.</text>
</comment>
<gene>
    <name evidence="12" type="ORF">THRCLA_01538</name>
</gene>
<dbReference type="InterPro" id="IPR042524">
    <property type="entry name" value="Presenilin_C"/>
</dbReference>
<dbReference type="Proteomes" id="UP000243217">
    <property type="component" value="Unassembled WGS sequence"/>
</dbReference>
<dbReference type="GO" id="GO:0005789">
    <property type="term" value="C:endoplasmic reticulum membrane"/>
    <property type="evidence" value="ECO:0007669"/>
    <property type="project" value="UniProtKB-SubCell"/>
</dbReference>
<accession>A0A1W0A854</accession>
<evidence type="ECO:0000256" key="5">
    <source>
        <dbReference type="ARBA" id="ARBA00022976"/>
    </source>
</evidence>